<organism evidence="2 3">
    <name type="scientific">Bradyrhizobium elkanii</name>
    <dbReference type="NCBI Taxonomy" id="29448"/>
    <lineage>
        <taxon>Bacteria</taxon>
        <taxon>Pseudomonadati</taxon>
        <taxon>Pseudomonadota</taxon>
        <taxon>Alphaproteobacteria</taxon>
        <taxon>Hyphomicrobiales</taxon>
        <taxon>Nitrobacteraceae</taxon>
        <taxon>Bradyrhizobium</taxon>
    </lineage>
</organism>
<evidence type="ECO:0000313" key="3">
    <source>
        <dbReference type="Proteomes" id="UP000305095"/>
    </source>
</evidence>
<name>A0A4U6SBQ7_BRAEL</name>
<reference evidence="2 3" key="1">
    <citation type="submission" date="2019-05" db="EMBL/GenBank/DDBJ databases">
        <title>Draft Genome of Bradyrhizobium elkanii strain SEMIA 938, Used in Commercial Inoculants for Lupinus spp. in Brazil.</title>
        <authorList>
            <person name="Hungria M."/>
            <person name="Delamuta J.R.M."/>
            <person name="Ribeiro R.A."/>
            <person name="Nogueira M.A."/>
        </authorList>
    </citation>
    <scope>NUCLEOTIDE SEQUENCE [LARGE SCALE GENOMIC DNA]</scope>
    <source>
        <strain evidence="2 3">Semia 938</strain>
    </source>
</reference>
<evidence type="ECO:0000256" key="1">
    <source>
        <dbReference type="SAM" id="SignalP"/>
    </source>
</evidence>
<keyword evidence="1" id="KW-0732">Signal</keyword>
<dbReference type="RefSeq" id="WP_137476414.1">
    <property type="nucleotide sequence ID" value="NZ_SZZP01000001.1"/>
</dbReference>
<feature type="signal peptide" evidence="1">
    <location>
        <begin position="1"/>
        <end position="29"/>
    </location>
</feature>
<evidence type="ECO:0000313" key="2">
    <source>
        <dbReference type="EMBL" id="TKV83852.1"/>
    </source>
</evidence>
<sequence length="102" mass="11115">MARMKSLAIALGMVALPPLGPLGGSGVFAAELSVSAAPRALQRVGGDCQRLQYCRGDVCQWKRFCWHGCPDRYSCAPLYGAYGPYGGRDYWAAYSYGDLRPF</sequence>
<protein>
    <submittedName>
        <fullName evidence="2">Uncharacterized protein</fullName>
    </submittedName>
</protein>
<feature type="chain" id="PRO_5020635359" evidence="1">
    <location>
        <begin position="30"/>
        <end position="102"/>
    </location>
</feature>
<proteinExistence type="predicted"/>
<dbReference type="Proteomes" id="UP000305095">
    <property type="component" value="Unassembled WGS sequence"/>
</dbReference>
<accession>A0A4U6SBQ7</accession>
<comment type="caution">
    <text evidence="2">The sequence shown here is derived from an EMBL/GenBank/DDBJ whole genome shotgun (WGS) entry which is preliminary data.</text>
</comment>
<gene>
    <name evidence="2" type="ORF">FDV58_01250</name>
</gene>
<dbReference type="EMBL" id="SZZP01000001">
    <property type="protein sequence ID" value="TKV83852.1"/>
    <property type="molecule type" value="Genomic_DNA"/>
</dbReference>
<dbReference type="AlphaFoldDB" id="A0A4U6SBQ7"/>